<feature type="transmembrane region" description="Helical" evidence="12">
    <location>
        <begin position="846"/>
        <end position="870"/>
    </location>
</feature>
<evidence type="ECO:0000313" key="15">
    <source>
        <dbReference type="Proteomes" id="UP000269721"/>
    </source>
</evidence>
<protein>
    <recommendedName>
        <fullName evidence="13">GPI ethanolamine phosphate transferase 2 C-terminal domain-containing protein</fullName>
    </recommendedName>
</protein>
<dbReference type="AlphaFoldDB" id="A0A4P9WJZ1"/>
<keyword evidence="15" id="KW-1185">Reference proteome</keyword>
<evidence type="ECO:0000256" key="10">
    <source>
        <dbReference type="ARBA" id="ARBA00023180"/>
    </source>
</evidence>
<evidence type="ECO:0000256" key="11">
    <source>
        <dbReference type="SAM" id="MobiDB-lite"/>
    </source>
</evidence>
<feature type="transmembrane region" description="Helical" evidence="12">
    <location>
        <begin position="652"/>
        <end position="669"/>
    </location>
</feature>
<feature type="transmembrane region" description="Helical" evidence="12">
    <location>
        <begin position="515"/>
        <end position="536"/>
    </location>
</feature>
<feature type="transmembrane region" description="Helical" evidence="12">
    <location>
        <begin position="948"/>
        <end position="971"/>
    </location>
</feature>
<comment type="pathway">
    <text evidence="2">Glycolipid biosynthesis; glycosylphosphatidylinositol-anchor biosynthesis.</text>
</comment>
<keyword evidence="4" id="KW-0337">GPI-anchor biosynthesis</keyword>
<comment type="subcellular location">
    <subcellularLocation>
        <location evidence="1">Endoplasmic reticulum membrane</location>
        <topology evidence="1">Multi-pass membrane protein</topology>
    </subcellularLocation>
</comment>
<dbReference type="InterPro" id="IPR045687">
    <property type="entry name" value="PIGG/GPI7_C"/>
</dbReference>
<dbReference type="PANTHER" id="PTHR23071">
    <property type="entry name" value="PHOSPHATIDYLINOSITOL GLYCAN"/>
    <property type="match status" value="1"/>
</dbReference>
<keyword evidence="10" id="KW-0325">Glycoprotein</keyword>
<accession>A0A4P9WJZ1</accession>
<comment type="similarity">
    <text evidence="3">Belongs to the PIGG/PIGN/PIGO family. PIGO subfamily.</text>
</comment>
<gene>
    <name evidence="14" type="ORF">BDK51DRAFT_19374</name>
</gene>
<feature type="transmembrane region" description="Helical" evidence="12">
    <location>
        <begin position="757"/>
        <end position="776"/>
    </location>
</feature>
<keyword evidence="9 12" id="KW-0472">Membrane</keyword>
<evidence type="ECO:0000256" key="7">
    <source>
        <dbReference type="ARBA" id="ARBA00022824"/>
    </source>
</evidence>
<reference evidence="15" key="1">
    <citation type="journal article" date="2018" name="Nat. Microbiol.">
        <title>Leveraging single-cell genomics to expand the fungal tree of life.</title>
        <authorList>
            <person name="Ahrendt S.R."/>
            <person name="Quandt C.A."/>
            <person name="Ciobanu D."/>
            <person name="Clum A."/>
            <person name="Salamov A."/>
            <person name="Andreopoulos B."/>
            <person name="Cheng J.F."/>
            <person name="Woyke T."/>
            <person name="Pelin A."/>
            <person name="Henrissat B."/>
            <person name="Reynolds N.K."/>
            <person name="Benny G.L."/>
            <person name="Smith M.E."/>
            <person name="James T.Y."/>
            <person name="Grigoriev I.V."/>
        </authorList>
    </citation>
    <scope>NUCLEOTIDE SEQUENCE [LARGE SCALE GENOMIC DNA]</scope>
</reference>
<evidence type="ECO:0000259" key="13">
    <source>
        <dbReference type="Pfam" id="PF19316"/>
    </source>
</evidence>
<feature type="transmembrane region" description="Helical" evidence="12">
    <location>
        <begin position="49"/>
        <end position="73"/>
    </location>
</feature>
<keyword evidence="5" id="KW-0808">Transferase</keyword>
<evidence type="ECO:0000256" key="1">
    <source>
        <dbReference type="ARBA" id="ARBA00004477"/>
    </source>
</evidence>
<dbReference type="CDD" id="cd16023">
    <property type="entry name" value="GPI_EPT_3"/>
    <property type="match status" value="1"/>
</dbReference>
<dbReference type="GO" id="GO:0005789">
    <property type="term" value="C:endoplasmic reticulum membrane"/>
    <property type="evidence" value="ECO:0007669"/>
    <property type="project" value="UniProtKB-SubCell"/>
</dbReference>
<evidence type="ECO:0000256" key="5">
    <source>
        <dbReference type="ARBA" id="ARBA00022679"/>
    </source>
</evidence>
<feature type="transmembrane region" description="Helical" evidence="12">
    <location>
        <begin position="796"/>
        <end position="815"/>
    </location>
</feature>
<evidence type="ECO:0000313" key="14">
    <source>
        <dbReference type="EMBL" id="RKO93104.1"/>
    </source>
</evidence>
<dbReference type="Pfam" id="PF19316">
    <property type="entry name" value="PIGO_PIGG"/>
    <property type="match status" value="1"/>
</dbReference>
<feature type="transmembrane region" description="Helical" evidence="12">
    <location>
        <begin position="1032"/>
        <end position="1056"/>
    </location>
</feature>
<evidence type="ECO:0000256" key="3">
    <source>
        <dbReference type="ARBA" id="ARBA00008695"/>
    </source>
</evidence>
<feature type="transmembrane region" description="Helical" evidence="12">
    <location>
        <begin position="876"/>
        <end position="893"/>
    </location>
</feature>
<dbReference type="OrthoDB" id="272139at2759"/>
<evidence type="ECO:0000256" key="12">
    <source>
        <dbReference type="SAM" id="Phobius"/>
    </source>
</evidence>
<keyword evidence="6 12" id="KW-0812">Transmembrane</keyword>
<feature type="transmembrane region" description="Helical" evidence="12">
    <location>
        <begin position="586"/>
        <end position="607"/>
    </location>
</feature>
<dbReference type="InterPro" id="IPR002591">
    <property type="entry name" value="Phosphodiest/P_Trfase"/>
</dbReference>
<keyword evidence="7" id="KW-0256">Endoplasmic reticulum</keyword>
<keyword evidence="8 12" id="KW-1133">Transmembrane helix</keyword>
<sequence>MFKRRAAARRAAAADPNPSEAAAPSAADSNASYVDLSRLEPNQWQIPRLFIALLAFCALQAAGLVLFSNGFLLTRVELPARNNCSSYLPSPSRSGAPPPTCWHKPRFRRAALILIDALRFDFAVYNETLAAGDPALVPHYRNKLPIINTVLRDSPDHGLLFRVRADPPTTTLQRLKALTTGTLPTFVDAGSNFFGQVVAEDNVVQQLTGSGRRVVFMGDDTWEAMYPGAMNESYPYPSLEVWDLHTVDEGILEHLQPVLKRDPKNWDLLIAHFLGVDHAGHRYGPSHPAMAAKLEQLNGVLADVFAQVDDDTVVFVIGDHGMDPKGDHGGDSEDEINAGLFVYSKRPLLGASGRAALDAVIEGTRSIDFGSDDPFVALDGHRTMPQIDFIPTLSMLLGIPVPFGNLGTVIPELFLVSEADAARNLLEVTRANAHQVHAYLGAYSALRMAARLSMDELTALFRAAEDAFAAVVVNPGKGPAEQRTRFTAAYLRYVHFTRRAYVSARNMWARFDLPLIAMGAAVLVLSLVALPVYTVLHWPLTVPLPYISTIASGVAGGAVGTLGLVADAVAVVDAHGDSALTNVHEVTFGAATGLTTGYLVASAFQVLRLSRATSSGPFAWNIFSPNALLATLLLALHAAVPASDSFTIHEDAVTGYLLQAFGVVTLARAMTIRNSQARDSLVKITLGFMVLTRLSLVSTICREEQAPHCTPTFYASATSSVAAPQALVFLAAIVPVVVLAVRAVLFDSDNIQGAGSVVSGFMLPIGLLISVLYWSLDAIENRRAWPGWEPTLAFTKMWVAKVGFLASSTASILFWSTDPNCLGIDVINSPTAPGPALVSGTGTRQLIIVGLPNAVGASYFVFLSIAFMVLAMFQKPAGAIALSLGFMQIMLLVEMGHLWPLLPLHLAVLTLISARLFFATGHQATLSSIQWDVGHIGLDSLSWTLSPLIVALNTFAGPILAALAAPLLGIWKRPVLSRSIKAAGTSVGVAVLTYVWMRALGLAIAVLAAGGFRRHLMVWRVFAPKFLFEAGGFVATMVVIVWVGVGAVWAPVWGLAKFLEQMRAMGVIK</sequence>
<dbReference type="Proteomes" id="UP000269721">
    <property type="component" value="Unassembled WGS sequence"/>
</dbReference>
<proteinExistence type="inferred from homology"/>
<dbReference type="EMBL" id="KZ994371">
    <property type="protein sequence ID" value="RKO93104.1"/>
    <property type="molecule type" value="Genomic_DNA"/>
</dbReference>
<feature type="transmembrane region" description="Helical" evidence="12">
    <location>
        <begin position="983"/>
        <end position="1012"/>
    </location>
</feature>
<dbReference type="GO" id="GO:0051377">
    <property type="term" value="F:mannose-ethanolamine phosphotransferase activity"/>
    <property type="evidence" value="ECO:0007669"/>
    <property type="project" value="InterPro"/>
</dbReference>
<evidence type="ECO:0000256" key="2">
    <source>
        <dbReference type="ARBA" id="ARBA00004687"/>
    </source>
</evidence>
<evidence type="ECO:0000256" key="4">
    <source>
        <dbReference type="ARBA" id="ARBA00022502"/>
    </source>
</evidence>
<dbReference type="PANTHER" id="PTHR23071:SF1">
    <property type="entry name" value="GPI ETHANOLAMINE PHOSPHATE TRANSFERASE 3"/>
    <property type="match status" value="1"/>
</dbReference>
<feature type="domain" description="GPI ethanolamine phosphate transferase 2 C-terminal" evidence="13">
    <location>
        <begin position="866"/>
        <end position="1046"/>
    </location>
</feature>
<dbReference type="InterPro" id="IPR039524">
    <property type="entry name" value="PIGO/GPI13"/>
</dbReference>
<dbReference type="GO" id="GO:0006506">
    <property type="term" value="P:GPI anchor biosynthetic process"/>
    <property type="evidence" value="ECO:0007669"/>
    <property type="project" value="UniProtKB-UniPathway"/>
</dbReference>
<dbReference type="SUPFAM" id="SSF53649">
    <property type="entry name" value="Alkaline phosphatase-like"/>
    <property type="match status" value="1"/>
</dbReference>
<feature type="compositionally biased region" description="Low complexity" evidence="11">
    <location>
        <begin position="9"/>
        <end position="26"/>
    </location>
</feature>
<feature type="transmembrane region" description="Helical" evidence="12">
    <location>
        <begin position="619"/>
        <end position="640"/>
    </location>
</feature>
<dbReference type="Pfam" id="PF01663">
    <property type="entry name" value="Phosphodiest"/>
    <property type="match status" value="1"/>
</dbReference>
<evidence type="ECO:0000256" key="6">
    <source>
        <dbReference type="ARBA" id="ARBA00022692"/>
    </source>
</evidence>
<dbReference type="InterPro" id="IPR017850">
    <property type="entry name" value="Alkaline_phosphatase_core_sf"/>
</dbReference>
<evidence type="ECO:0000256" key="9">
    <source>
        <dbReference type="ARBA" id="ARBA00023136"/>
    </source>
</evidence>
<organism evidence="14 15">
    <name type="scientific">Blyttiomyces helicus</name>
    <dbReference type="NCBI Taxonomy" id="388810"/>
    <lineage>
        <taxon>Eukaryota</taxon>
        <taxon>Fungi</taxon>
        <taxon>Fungi incertae sedis</taxon>
        <taxon>Chytridiomycota</taxon>
        <taxon>Chytridiomycota incertae sedis</taxon>
        <taxon>Chytridiomycetes</taxon>
        <taxon>Chytridiomycetes incertae sedis</taxon>
        <taxon>Blyttiomyces</taxon>
    </lineage>
</organism>
<evidence type="ECO:0000256" key="8">
    <source>
        <dbReference type="ARBA" id="ARBA00022989"/>
    </source>
</evidence>
<dbReference type="Gene3D" id="3.40.720.10">
    <property type="entry name" value="Alkaline Phosphatase, subunit A"/>
    <property type="match status" value="1"/>
</dbReference>
<feature type="region of interest" description="Disordered" evidence="11">
    <location>
        <begin position="1"/>
        <end position="26"/>
    </location>
</feature>
<feature type="transmembrane region" description="Helical" evidence="12">
    <location>
        <begin position="721"/>
        <end position="745"/>
    </location>
</feature>
<feature type="transmembrane region" description="Helical" evidence="12">
    <location>
        <begin position="543"/>
        <end position="566"/>
    </location>
</feature>
<dbReference type="InterPro" id="IPR037675">
    <property type="entry name" value="PIG-O_N"/>
</dbReference>
<name>A0A4P9WJZ1_9FUNG</name>
<dbReference type="UniPathway" id="UPA00196"/>